<dbReference type="AlphaFoldDB" id="A0A917EQZ6"/>
<evidence type="ECO:0000259" key="4">
    <source>
        <dbReference type="Pfam" id="PF07804"/>
    </source>
</evidence>
<dbReference type="Proteomes" id="UP000633136">
    <property type="component" value="Unassembled WGS sequence"/>
</dbReference>
<dbReference type="EMBL" id="BMIS01000005">
    <property type="protein sequence ID" value="GGE68247.1"/>
    <property type="molecule type" value="Genomic_DNA"/>
</dbReference>
<protein>
    <submittedName>
        <fullName evidence="6">Phosphatidylinositol kinase</fullName>
    </submittedName>
</protein>
<keyword evidence="2" id="KW-0808">Transferase</keyword>
<keyword evidence="3 6" id="KW-0418">Kinase</keyword>
<feature type="domain" description="HipA N-terminal subdomain 1" evidence="5">
    <location>
        <begin position="36"/>
        <end position="108"/>
    </location>
</feature>
<evidence type="ECO:0000256" key="2">
    <source>
        <dbReference type="ARBA" id="ARBA00022679"/>
    </source>
</evidence>
<evidence type="ECO:0000256" key="3">
    <source>
        <dbReference type="ARBA" id="ARBA00022777"/>
    </source>
</evidence>
<dbReference type="RefSeq" id="WP_229658880.1">
    <property type="nucleotide sequence ID" value="NZ_BMIS01000005.1"/>
</dbReference>
<dbReference type="InterPro" id="IPR017508">
    <property type="entry name" value="HipA_N1"/>
</dbReference>
<dbReference type="GO" id="GO:0004674">
    <property type="term" value="F:protein serine/threonine kinase activity"/>
    <property type="evidence" value="ECO:0007669"/>
    <property type="project" value="TreeGrafter"/>
</dbReference>
<proteinExistence type="inferred from homology"/>
<dbReference type="InterPro" id="IPR052028">
    <property type="entry name" value="HipA_Ser/Thr_kinase"/>
</dbReference>
<evidence type="ECO:0000256" key="1">
    <source>
        <dbReference type="ARBA" id="ARBA00010164"/>
    </source>
</evidence>
<gene>
    <name evidence="6" type="ORF">GCM10011401_14540</name>
</gene>
<dbReference type="Pfam" id="PF07804">
    <property type="entry name" value="HipA_C"/>
    <property type="match status" value="1"/>
</dbReference>
<feature type="domain" description="HipA-like C-terminal" evidence="4">
    <location>
        <begin position="177"/>
        <end position="387"/>
    </location>
</feature>
<dbReference type="PANTHER" id="PTHR37419">
    <property type="entry name" value="SERINE/THREONINE-PROTEIN KINASE TOXIN HIPA"/>
    <property type="match status" value="1"/>
</dbReference>
<reference evidence="6" key="2">
    <citation type="submission" date="2020-09" db="EMBL/GenBank/DDBJ databases">
        <authorList>
            <person name="Sun Q."/>
            <person name="Zhou Y."/>
        </authorList>
    </citation>
    <scope>NUCLEOTIDE SEQUENCE</scope>
    <source>
        <strain evidence="6">CGMCC 1.15388</strain>
    </source>
</reference>
<dbReference type="Pfam" id="PF13657">
    <property type="entry name" value="Couple_hipA"/>
    <property type="match status" value="1"/>
</dbReference>
<dbReference type="PANTHER" id="PTHR37419:SF8">
    <property type="entry name" value="TOXIN YJJJ"/>
    <property type="match status" value="1"/>
</dbReference>
<organism evidence="6 7">
    <name type="scientific">Nesterenkonia cremea</name>
    <dbReference type="NCBI Taxonomy" id="1882340"/>
    <lineage>
        <taxon>Bacteria</taxon>
        <taxon>Bacillati</taxon>
        <taxon>Actinomycetota</taxon>
        <taxon>Actinomycetes</taxon>
        <taxon>Micrococcales</taxon>
        <taxon>Micrococcaceae</taxon>
        <taxon>Nesterenkonia</taxon>
    </lineage>
</organism>
<name>A0A917EQZ6_9MICC</name>
<evidence type="ECO:0000259" key="5">
    <source>
        <dbReference type="Pfam" id="PF13657"/>
    </source>
</evidence>
<dbReference type="InterPro" id="IPR012893">
    <property type="entry name" value="HipA-like_C"/>
</dbReference>
<comment type="caution">
    <text evidence="6">The sequence shown here is derived from an EMBL/GenBank/DDBJ whole genome shotgun (WGS) entry which is preliminary data.</text>
</comment>
<comment type="similarity">
    <text evidence="1">Belongs to the HipA Ser/Thr kinase family.</text>
</comment>
<sequence>MSSTGSRVYLWTWVPGALSPVVAGVLREKSQRRLLGNITAYHYDFAYAGSYLRRNDAVPLSPGMPLVDGWQNPPYEAELHPAVEDALPDSWGQRAILHRMTAETSSALEDRADEISPITYMLHSASDRTGALDFQPSPEQYVPRVESATLEEMQQAAEAVEAGEVPESLRHAVLRGTSIGGARPKASVDDGQHGWIAKFSQSWETEPSIQWEYAANVMAVSAGIDVPESELRQVRDREVLMLRRFDRGDDGSRRMVLSAHTLAQEAGEPRASYPGFARSVRLRSVTPETVGPAVFDRAAFNIAVFNDDDHDRNHAAFWDGTSLELTPAYDLAPQADVKRHVTQRLPITTSGSRNSDFATLLTAHADYGLSRREAGARIDRIVGGIEDSFSQAADRARLTARGRERLRSVVLRQQVFGGMPKTVQVPGESRTARRDEAE</sequence>
<evidence type="ECO:0000313" key="6">
    <source>
        <dbReference type="EMBL" id="GGE68247.1"/>
    </source>
</evidence>
<accession>A0A917EQZ6</accession>
<dbReference type="GO" id="GO:0005829">
    <property type="term" value="C:cytosol"/>
    <property type="evidence" value="ECO:0007669"/>
    <property type="project" value="TreeGrafter"/>
</dbReference>
<reference evidence="6" key="1">
    <citation type="journal article" date="2014" name="Int. J. Syst. Evol. Microbiol.">
        <title>Complete genome sequence of Corynebacterium casei LMG S-19264T (=DSM 44701T), isolated from a smear-ripened cheese.</title>
        <authorList>
            <consortium name="US DOE Joint Genome Institute (JGI-PGF)"/>
            <person name="Walter F."/>
            <person name="Albersmeier A."/>
            <person name="Kalinowski J."/>
            <person name="Ruckert C."/>
        </authorList>
    </citation>
    <scope>NUCLEOTIDE SEQUENCE</scope>
    <source>
        <strain evidence="6">CGMCC 1.15388</strain>
    </source>
</reference>
<keyword evidence="7" id="KW-1185">Reference proteome</keyword>
<evidence type="ECO:0000313" key="7">
    <source>
        <dbReference type="Proteomes" id="UP000633136"/>
    </source>
</evidence>